<dbReference type="CDD" id="cd00093">
    <property type="entry name" value="HTH_XRE"/>
    <property type="match status" value="1"/>
</dbReference>
<proteinExistence type="predicted"/>
<dbReference type="SMART" id="SM00530">
    <property type="entry name" value="HTH_XRE"/>
    <property type="match status" value="1"/>
</dbReference>
<dbReference type="SUPFAM" id="SSF47413">
    <property type="entry name" value="lambda repressor-like DNA-binding domains"/>
    <property type="match status" value="1"/>
</dbReference>
<reference evidence="2" key="1">
    <citation type="journal article" date="2020" name="Microbiol. Resour. Announc.">
        <title>Complete Genome Sequence of Novel Psychrotolerant Legionella Strain TUM19329, Isolated from Antarctic Lake Sediment.</title>
        <authorList>
            <person name="Shimada S."/>
            <person name="Nakai R."/>
            <person name="Aoki K."/>
            <person name="Shimoeda N."/>
            <person name="Ohno G."/>
            <person name="Miyazaki Y."/>
            <person name="Kudoh S."/>
            <person name="Imura S."/>
            <person name="Watanabe K."/>
            <person name="Ishii Y."/>
            <person name="Tateda K."/>
        </authorList>
    </citation>
    <scope>NUCLEOTIDE SEQUENCE [LARGE SCALE GENOMIC DNA]</scope>
    <source>
        <strain evidence="2">TUM19329</strain>
    </source>
</reference>
<dbReference type="Proteomes" id="UP000502894">
    <property type="component" value="Chromosome"/>
</dbReference>
<name>A0A6F8T4E2_9GAMM</name>
<dbReference type="Pfam" id="PF12844">
    <property type="entry name" value="HTH_19"/>
    <property type="match status" value="1"/>
</dbReference>
<sequence>MITNETKETLNYLESLIGKKPTLGDYILSIRQGEEVTQVEFARLLGISRHNLCDIEHNRRFISPKMAAQFANKLGYSEKQFVRLCLQDMLNREGLALTVDIESAA</sequence>
<protein>
    <recommendedName>
        <fullName evidence="1">HTH cro/C1-type domain-containing protein</fullName>
    </recommendedName>
</protein>
<evidence type="ECO:0000313" key="3">
    <source>
        <dbReference type="Proteomes" id="UP000502894"/>
    </source>
</evidence>
<dbReference type="AlphaFoldDB" id="A0A6F8T4E2"/>
<dbReference type="InterPro" id="IPR001387">
    <property type="entry name" value="Cro/C1-type_HTH"/>
</dbReference>
<dbReference type="PROSITE" id="PS50943">
    <property type="entry name" value="HTH_CROC1"/>
    <property type="match status" value="1"/>
</dbReference>
<dbReference type="KEGG" id="lant:TUM19329_12530"/>
<dbReference type="GO" id="GO:0003677">
    <property type="term" value="F:DNA binding"/>
    <property type="evidence" value="ECO:0007669"/>
    <property type="project" value="InterPro"/>
</dbReference>
<evidence type="ECO:0000259" key="1">
    <source>
        <dbReference type="PROSITE" id="PS50943"/>
    </source>
</evidence>
<dbReference type="InterPro" id="IPR010982">
    <property type="entry name" value="Lambda_DNA-bd_dom_sf"/>
</dbReference>
<dbReference type="RefSeq" id="WP_173236637.1">
    <property type="nucleotide sequence ID" value="NZ_AP022839.1"/>
</dbReference>
<accession>A0A6F8T4E2</accession>
<evidence type="ECO:0000313" key="2">
    <source>
        <dbReference type="EMBL" id="BCA94892.1"/>
    </source>
</evidence>
<gene>
    <name evidence="2" type="ORF">TUM19329_12530</name>
</gene>
<feature type="domain" description="HTH cro/C1-type" evidence="1">
    <location>
        <begin position="27"/>
        <end position="81"/>
    </location>
</feature>
<keyword evidence="3" id="KW-1185">Reference proteome</keyword>
<dbReference type="EMBL" id="AP022839">
    <property type="protein sequence ID" value="BCA94892.1"/>
    <property type="molecule type" value="Genomic_DNA"/>
</dbReference>
<dbReference type="Gene3D" id="1.10.260.40">
    <property type="entry name" value="lambda repressor-like DNA-binding domains"/>
    <property type="match status" value="1"/>
</dbReference>
<organism evidence="2 3">
    <name type="scientific">Legionella antarctica</name>
    <dbReference type="NCBI Taxonomy" id="2708020"/>
    <lineage>
        <taxon>Bacteria</taxon>
        <taxon>Pseudomonadati</taxon>
        <taxon>Pseudomonadota</taxon>
        <taxon>Gammaproteobacteria</taxon>
        <taxon>Legionellales</taxon>
        <taxon>Legionellaceae</taxon>
        <taxon>Legionella</taxon>
    </lineage>
</organism>